<dbReference type="PROSITE" id="PS51384">
    <property type="entry name" value="FAD_FR"/>
    <property type="match status" value="1"/>
</dbReference>
<dbReference type="InterPro" id="IPR039374">
    <property type="entry name" value="SIP_fam"/>
</dbReference>
<evidence type="ECO:0000313" key="3">
    <source>
        <dbReference type="Proteomes" id="UP000325466"/>
    </source>
</evidence>
<dbReference type="Gene3D" id="3.40.50.80">
    <property type="entry name" value="Nucleotide-binding domain of ferredoxin-NADP reductase (FNR) module"/>
    <property type="match status" value="1"/>
</dbReference>
<dbReference type="InterPro" id="IPR039261">
    <property type="entry name" value="FNR_nucleotide-bd"/>
</dbReference>
<gene>
    <name evidence="2" type="ORF">RAJCM14343_3108</name>
</gene>
<dbReference type="PANTHER" id="PTHR30157:SF0">
    <property type="entry name" value="NADPH-DEPENDENT FERRIC-CHELATE REDUCTASE"/>
    <property type="match status" value="1"/>
</dbReference>
<sequence length="279" mass="30868">MWVMSNEDGLMPSVIEVAKVEDITPRMRRVTFAGRGVEVYASDPTRVPNIKLIFPRENGDLDLPVNTGGRRLEWPDPTLKAQVRTYTVRRLDPAASEMDIDFVRHGDEGLASAWAERARPGDRIAAAGGGGIVAPPADWYLIVGDETALPAIGRMLERLPEGARGTAVVEVADEGERQDLRSPADIEIRWVHRDGAPAGTTTHLADAATAVPIPDGELKRFAWVSAESATVLRMRRYLRNEAGFDRRSTLVIGYWRHGMTETGYGRTTDHDRDFTEHDA</sequence>
<dbReference type="InterPro" id="IPR017927">
    <property type="entry name" value="FAD-bd_FR_type"/>
</dbReference>
<proteinExistence type="predicted"/>
<dbReference type="Proteomes" id="UP000325466">
    <property type="component" value="Unassembled WGS sequence"/>
</dbReference>
<dbReference type="InterPro" id="IPR007037">
    <property type="entry name" value="SIP_rossman_dom"/>
</dbReference>
<protein>
    <submittedName>
        <fullName evidence="2">Iron-chelator utilization protein</fullName>
    </submittedName>
</protein>
<dbReference type="CDD" id="cd06193">
    <property type="entry name" value="siderophore_interacting"/>
    <property type="match status" value="1"/>
</dbReference>
<feature type="domain" description="FAD-binding FR-type" evidence="1">
    <location>
        <begin position="10"/>
        <end position="136"/>
    </location>
</feature>
<dbReference type="InterPro" id="IPR017938">
    <property type="entry name" value="Riboflavin_synthase-like_b-brl"/>
</dbReference>
<reference evidence="2 3" key="1">
    <citation type="journal article" date="2018" name="Biodegradation">
        <title>1,4-Dioxane degradation characteristics of Rhodococcus aetherivorans JCM 14343.</title>
        <authorList>
            <person name="Inoue D."/>
            <person name="Tsunoda T."/>
            <person name="Yamamoto N."/>
            <person name="Ike M."/>
            <person name="Sei K."/>
        </authorList>
    </citation>
    <scope>NUCLEOTIDE SEQUENCE [LARGE SCALE GENOMIC DNA]</scope>
    <source>
        <strain evidence="2 3">JCM 14343</strain>
    </source>
</reference>
<keyword evidence="3" id="KW-1185">Reference proteome</keyword>
<comment type="caution">
    <text evidence="2">The sequence shown here is derived from an EMBL/GenBank/DDBJ whole genome shotgun (WGS) entry which is preliminary data.</text>
</comment>
<dbReference type="Gene3D" id="2.40.30.10">
    <property type="entry name" value="Translation factors"/>
    <property type="match status" value="1"/>
</dbReference>
<organism evidence="2 3">
    <name type="scientific">Rhodococcus aetherivorans</name>
    <dbReference type="NCBI Taxonomy" id="191292"/>
    <lineage>
        <taxon>Bacteria</taxon>
        <taxon>Bacillati</taxon>
        <taxon>Actinomycetota</taxon>
        <taxon>Actinomycetes</taxon>
        <taxon>Mycobacteriales</taxon>
        <taxon>Nocardiaceae</taxon>
        <taxon>Rhodococcus</taxon>
    </lineage>
</organism>
<dbReference type="Pfam" id="PF08021">
    <property type="entry name" value="FAD_binding_9"/>
    <property type="match status" value="1"/>
</dbReference>
<dbReference type="SUPFAM" id="SSF63380">
    <property type="entry name" value="Riboflavin synthase domain-like"/>
    <property type="match status" value="1"/>
</dbReference>
<evidence type="ECO:0000313" key="2">
    <source>
        <dbReference type="EMBL" id="GES37849.1"/>
    </source>
</evidence>
<dbReference type="InterPro" id="IPR013113">
    <property type="entry name" value="SIP_FAD-bd"/>
</dbReference>
<evidence type="ECO:0000259" key="1">
    <source>
        <dbReference type="PROSITE" id="PS51384"/>
    </source>
</evidence>
<dbReference type="EMBL" id="BLAH01000086">
    <property type="protein sequence ID" value="GES37849.1"/>
    <property type="molecule type" value="Genomic_DNA"/>
</dbReference>
<dbReference type="Pfam" id="PF04954">
    <property type="entry name" value="SIP"/>
    <property type="match status" value="1"/>
</dbReference>
<dbReference type="PANTHER" id="PTHR30157">
    <property type="entry name" value="FERRIC REDUCTASE, NADPH-DEPENDENT"/>
    <property type="match status" value="1"/>
</dbReference>
<name>A0ABQ0YMQ3_9NOCA</name>
<accession>A0ABQ0YMQ3</accession>